<evidence type="ECO:0000313" key="9">
    <source>
        <dbReference type="Proteomes" id="UP000319627"/>
    </source>
</evidence>
<dbReference type="RefSeq" id="WP_144572395.1">
    <property type="nucleotide sequence ID" value="NZ_VLKG01000010.1"/>
</dbReference>
<dbReference type="Pfam" id="PF07196">
    <property type="entry name" value="Flagellin_IN"/>
    <property type="match status" value="1"/>
</dbReference>
<dbReference type="Pfam" id="PF07195">
    <property type="entry name" value="FliD_C"/>
    <property type="match status" value="1"/>
</dbReference>
<keyword evidence="4 5" id="KW-0975">Bacterial flagellum</keyword>
<comment type="function">
    <text evidence="5">Required for morphogenesis and for the elongation of the flagellar filament by facilitating polymerization of the flagellin monomers at the tip of growing filament. Forms a capping structure, which prevents flagellin subunits (transported through the central channel of the flagellum) from leaking out without polymerization at the distal end.</text>
</comment>
<dbReference type="PANTHER" id="PTHR30288:SF0">
    <property type="entry name" value="FLAGELLAR HOOK-ASSOCIATED PROTEIN 2"/>
    <property type="match status" value="1"/>
</dbReference>
<keyword evidence="5" id="KW-0964">Secreted</keyword>
<organism evidence="8 9">
    <name type="scientific">Azomonas agilis</name>
    <dbReference type="NCBI Taxonomy" id="116849"/>
    <lineage>
        <taxon>Bacteria</taxon>
        <taxon>Pseudomonadati</taxon>
        <taxon>Pseudomonadota</taxon>
        <taxon>Gammaproteobacteria</taxon>
        <taxon>Pseudomonadales</taxon>
        <taxon>Pseudomonadaceae</taxon>
        <taxon>Azomonas</taxon>
    </lineage>
</organism>
<dbReference type="Pfam" id="PF02465">
    <property type="entry name" value="FliD_N"/>
    <property type="match status" value="1"/>
</dbReference>
<protein>
    <recommendedName>
        <fullName evidence="5">Flagellar hook-associated protein 2</fullName>
        <shortName evidence="5">HAP2</shortName>
    </recommendedName>
    <alternativeName>
        <fullName evidence="5">Flagellar cap protein</fullName>
    </alternativeName>
</protein>
<dbReference type="InterPro" id="IPR010810">
    <property type="entry name" value="Flagellin_hook_IN_motif"/>
</dbReference>
<evidence type="ECO:0000313" key="8">
    <source>
        <dbReference type="EMBL" id="TWH64365.1"/>
    </source>
</evidence>
<dbReference type="GO" id="GO:0009421">
    <property type="term" value="C:bacterial-type flagellum filament cap"/>
    <property type="evidence" value="ECO:0007669"/>
    <property type="project" value="InterPro"/>
</dbReference>
<reference evidence="8 9" key="1">
    <citation type="submission" date="2019-07" db="EMBL/GenBank/DDBJ databases">
        <title>Genomic Encyclopedia of Type Strains, Phase I: the one thousand microbial genomes (KMG-I) project.</title>
        <authorList>
            <person name="Kyrpides N."/>
        </authorList>
    </citation>
    <scope>NUCLEOTIDE SEQUENCE [LARGE SCALE GENOMIC DNA]</scope>
    <source>
        <strain evidence="8 9">DSM 375</strain>
    </source>
</reference>
<dbReference type="GO" id="GO:0071973">
    <property type="term" value="P:bacterial-type flagellum-dependent cell motility"/>
    <property type="evidence" value="ECO:0007669"/>
    <property type="project" value="TreeGrafter"/>
</dbReference>
<evidence type="ECO:0000256" key="3">
    <source>
        <dbReference type="ARBA" id="ARBA00023054"/>
    </source>
</evidence>
<dbReference type="PANTHER" id="PTHR30288">
    <property type="entry name" value="FLAGELLAR CAP/ASSEMBLY PROTEIN FLID"/>
    <property type="match status" value="1"/>
</dbReference>
<dbReference type="InterPro" id="IPR010809">
    <property type="entry name" value="FliD_C"/>
</dbReference>
<keyword evidence="8" id="KW-0282">Flagellum</keyword>
<evidence type="ECO:0000256" key="2">
    <source>
        <dbReference type="ARBA" id="ARBA00011255"/>
    </source>
</evidence>
<evidence type="ECO:0000256" key="1">
    <source>
        <dbReference type="ARBA" id="ARBA00009764"/>
    </source>
</evidence>
<evidence type="ECO:0000256" key="4">
    <source>
        <dbReference type="ARBA" id="ARBA00023143"/>
    </source>
</evidence>
<dbReference type="AlphaFoldDB" id="A0A562I127"/>
<comment type="subcellular location">
    <subcellularLocation>
        <location evidence="5">Secreted</location>
    </subcellularLocation>
    <subcellularLocation>
        <location evidence="5">Bacterial flagellum</location>
    </subcellularLocation>
</comment>
<name>A0A562I127_9GAMM</name>
<dbReference type="GO" id="GO:0007155">
    <property type="term" value="P:cell adhesion"/>
    <property type="evidence" value="ECO:0007669"/>
    <property type="project" value="InterPro"/>
</dbReference>
<sequence>MAGITGLGSGMNIDSMVSAILTAERAPKETQLSNLETKTTAKLTSLGQLKGAVSAFQSALVTLNSTSSFLARTVSSSTNSVATGTATQSASAGSYKLDVEQLASGSKVATAAVTDSSVTLGTGTLTLSLGANTAATINIDSSNNSLAGIRDAINKTSSNSGINASIITDNQGSRLVLTSTKTGEGKDITLSVNETSAGSSSTNTLSRLAYSGPVTAPNAADYAGGETDVDYLADLSAYQQGPQTLAIAQSAKFKVDGLSVTRDTNAVSDVVSGLSFTLKETGSTNLTVTRDESGVQSKVQGFVDAYNTLIGFINTETKVTRVDDTSEPVVGSLVGDGGVRSLVNSIRSAINTPQGGSSSLQLLADMGVTTQKDGTLALDSDKLSAAISSDFEGVASYFTGDTGLAARLGSVLSPYTASGGILESRTSALEGTLDSIDKQKEALDARMESVKTRLYNQYNAMDSLLAQLSTTSDSLTALFDSMPGFVYNSDG</sequence>
<keyword evidence="8" id="KW-0969">Cilium</keyword>
<feature type="domain" description="Flagellar hook-associated protein 2 C-terminal" evidence="7">
    <location>
        <begin position="248"/>
        <end position="468"/>
    </location>
</feature>
<proteinExistence type="inferred from homology"/>
<keyword evidence="3" id="KW-0175">Coiled coil</keyword>
<accession>A0A562I127</accession>
<dbReference type="InterPro" id="IPR040026">
    <property type="entry name" value="FliD"/>
</dbReference>
<dbReference type="GO" id="GO:0009424">
    <property type="term" value="C:bacterial-type flagellum hook"/>
    <property type="evidence" value="ECO:0007669"/>
    <property type="project" value="UniProtKB-UniRule"/>
</dbReference>
<comment type="similarity">
    <text evidence="1 5">Belongs to the FliD family.</text>
</comment>
<feature type="domain" description="Flagellar hook-associated protein 2 N-terminal" evidence="6">
    <location>
        <begin position="9"/>
        <end position="105"/>
    </location>
</feature>
<comment type="subunit">
    <text evidence="2 5">Homopentamer.</text>
</comment>
<comment type="caution">
    <text evidence="8">The sequence shown here is derived from an EMBL/GenBank/DDBJ whole genome shotgun (WGS) entry which is preliminary data.</text>
</comment>
<dbReference type="InterPro" id="IPR003481">
    <property type="entry name" value="FliD_N"/>
</dbReference>
<dbReference type="Proteomes" id="UP000319627">
    <property type="component" value="Unassembled WGS sequence"/>
</dbReference>
<gene>
    <name evidence="8" type="ORF">LX59_02572</name>
</gene>
<dbReference type="EMBL" id="VLKG01000010">
    <property type="protein sequence ID" value="TWH64365.1"/>
    <property type="molecule type" value="Genomic_DNA"/>
</dbReference>
<keyword evidence="9" id="KW-1185">Reference proteome</keyword>
<dbReference type="OrthoDB" id="9810816at2"/>
<keyword evidence="8" id="KW-0966">Cell projection</keyword>
<evidence type="ECO:0000259" key="6">
    <source>
        <dbReference type="Pfam" id="PF02465"/>
    </source>
</evidence>
<dbReference type="GO" id="GO:0005576">
    <property type="term" value="C:extracellular region"/>
    <property type="evidence" value="ECO:0007669"/>
    <property type="project" value="UniProtKB-SubCell"/>
</dbReference>
<evidence type="ECO:0000259" key="7">
    <source>
        <dbReference type="Pfam" id="PF07195"/>
    </source>
</evidence>
<evidence type="ECO:0000256" key="5">
    <source>
        <dbReference type="RuleBase" id="RU362066"/>
    </source>
</evidence>